<feature type="compositionally biased region" description="Low complexity" evidence="7">
    <location>
        <begin position="97"/>
        <end position="112"/>
    </location>
</feature>
<dbReference type="SUPFAM" id="SSF57997">
    <property type="entry name" value="Tropomyosin"/>
    <property type="match status" value="1"/>
</dbReference>
<feature type="region of interest" description="Disordered" evidence="7">
    <location>
        <begin position="1444"/>
        <end position="1466"/>
    </location>
</feature>
<evidence type="ECO:0000256" key="7">
    <source>
        <dbReference type="SAM" id="MobiDB-lite"/>
    </source>
</evidence>
<accession>A0A316VHB0</accession>
<feature type="region of interest" description="Disordered" evidence="7">
    <location>
        <begin position="1221"/>
        <end position="1242"/>
    </location>
</feature>
<evidence type="ECO:0008006" key="10">
    <source>
        <dbReference type="Google" id="ProtNLM"/>
    </source>
</evidence>
<comment type="subcellular location">
    <subcellularLocation>
        <location evidence="1">Cytoplasm</location>
    </subcellularLocation>
</comment>
<evidence type="ECO:0000256" key="6">
    <source>
        <dbReference type="SAM" id="Coils"/>
    </source>
</evidence>
<dbReference type="FunCoup" id="A0A316VHB0">
    <property type="interactions" value="6"/>
</dbReference>
<feature type="compositionally biased region" description="Low complexity" evidence="7">
    <location>
        <begin position="1549"/>
        <end position="1561"/>
    </location>
</feature>
<dbReference type="GO" id="GO:0061245">
    <property type="term" value="P:establishment or maintenance of bipolar cell polarity"/>
    <property type="evidence" value="ECO:0007669"/>
    <property type="project" value="TreeGrafter"/>
</dbReference>
<feature type="region of interest" description="Disordered" evidence="7">
    <location>
        <begin position="1537"/>
        <end position="1567"/>
    </location>
</feature>
<evidence type="ECO:0000256" key="5">
    <source>
        <dbReference type="ARBA" id="ARBA00023054"/>
    </source>
</evidence>
<dbReference type="PANTHER" id="PTHR23244">
    <property type="entry name" value="KELCH REPEAT DOMAIN"/>
    <property type="match status" value="1"/>
</dbReference>
<dbReference type="Gene3D" id="2.120.10.80">
    <property type="entry name" value="Kelch-type beta propeller"/>
    <property type="match status" value="2"/>
</dbReference>
<feature type="compositionally biased region" description="Low complexity" evidence="7">
    <location>
        <begin position="27"/>
        <end position="40"/>
    </location>
</feature>
<sequence>MYGSAGPNSNLNGASNIPGPGPSILRGQQQGPAGINNGPPGAAGGFKFGGPPRQDLGSSGIPAPGSSQMRGPPTGEGQATNSPPYSNMAAGQSSTIGSPQGVNSGNVNGVSGLPPSSTGAPPLQGGPVGPGGERPRTQQVVYPWSQRGLSMNPPRFLDEARQAAAVGAVSPSPFPRYGHAANSAASSTGEIYLFGGLVRESVKNDLYVVYVDKVTQPAAPLPPGSPPNSLNPAGGVNATLVQTTGEIPPPRVGHATVLVANVLILWGGDTKVRADDKQDEGLYLLNLSTREWTRVRPANEGPNAGPVGRYGHTVSIVGSRFYVFGGQVDGTFMNDIWSFDLNSLKTTPTWELLKPTSELPPKRTGHASVTYKDKIFIFGGTDGQYHYNDTWCYDVATNAWRELSCIGYIPVPREGHAACLVDDIMYIFGGRGVDGKDLGDLASFRISNQRWYMFANMGPSPSGRSGHALTAFQNKVVVLGGESFTGGKPDDPAIVYVLDTAKIKYPPEQGSKTTSGSQQQPQRKAGPADAGSRSMSPADRAMSPTQRGGAPLSLAAIAQQPDGTTQSAIQAPPPGGPSLPPQNGQVPVTQSEIQPGQKNIRGNEVQGAMAGVGTTPALSMSPTQRNATQSPTVNVPQNANPTSPPAQVRQGSLPHGNVQPMTYNGPRSQRSIENMRNGTGAASPIQRGLPNGINTTDRTMSPTPADAFHYGSMPNGRAPQQGMGGAAPGEIESLRKREAWMKAALAMAVKKGFVAPEELDQVDANGSAGIGARSPDLNLQDIDTGAPGSEKDKIVRALISLKAQLAQAKSTIAQQAQGEADRVGESDRARLAALSEAAFYRAKLDALESGNTSEADRLQRERTNDIERQLSDTLRETGEFERQLTRLREELKLEQQLRSSAEDRLSEATKRAMSAEAAQLKVYDELANIQKKSHTQESQLRDHREKVVSLNALVVKHQTDHEEARSQLDEHRSTSENQSLALRDLQTSLAAATARAAEHERLHQQHRDLASQHEGTIARLRSELTAKSSEADGHQSRAVELESLVSHHRSEAESHRQAVTGGLAQLLAFQKQQGTRSADQSIPPHVNDRIRALQDECDSMRQIHAESKQAADQAHNSLDEMRERNFGLEKQQSGLRSELSAMRSQLTIALQEVARLKDISSSRDLEIRDSKRHAEATQVKHALLRQFMADRGISVPGDDELNSKVGGGVADKRIRELEEEVDSQSRELAETEHRLRDASSRVEELTRELEHATTRAARVSANAPQVEEAQRRATLAERELEEAHTTYRERAAQLEHDYQTAVQFVKGSEKMLRRMKDELTKYKSENGSLQNELLNARAGVYSPDNEAAKDVEALRIRLAELTQKHDDTTIENRELERKMAALIAEHKDFRDKNREVLEAGPGGATATQTAKVQELETQIASLEASLTDVRRELQESLSLNTHLSSELNSASKGSEAGAGGANGSANSTAMARNLSAAQLQNEQLRNERDSLAQRLQETEDKLQLLLSNDSEVGGEAATRDSHAFSISSELDKWERDRAGVPDTLPPGVSPAALAASSSSHAMPDQIA</sequence>
<dbReference type="GO" id="GO:0051285">
    <property type="term" value="C:cell cortex of cell tip"/>
    <property type="evidence" value="ECO:0007669"/>
    <property type="project" value="TreeGrafter"/>
</dbReference>
<evidence type="ECO:0000256" key="2">
    <source>
        <dbReference type="ARBA" id="ARBA00022441"/>
    </source>
</evidence>
<dbReference type="PANTHER" id="PTHR23244:SF456">
    <property type="entry name" value="MULTIPLE EPIDERMAL GROWTH FACTOR-LIKE DOMAINS PROTEIN 8"/>
    <property type="match status" value="1"/>
</dbReference>
<feature type="compositionally biased region" description="Polar residues" evidence="7">
    <location>
        <begin position="1"/>
        <end position="15"/>
    </location>
</feature>
<keyword evidence="9" id="KW-1185">Reference proteome</keyword>
<feature type="compositionally biased region" description="Polar residues" evidence="7">
    <location>
        <begin position="659"/>
        <end position="677"/>
    </location>
</feature>
<protein>
    <recommendedName>
        <fullName evidence="10">Galactose oxidase</fullName>
    </recommendedName>
</protein>
<evidence type="ECO:0000256" key="3">
    <source>
        <dbReference type="ARBA" id="ARBA00022490"/>
    </source>
</evidence>
<keyword evidence="3" id="KW-0963">Cytoplasm</keyword>
<feature type="compositionally biased region" description="Basic and acidic residues" evidence="7">
    <location>
        <begin position="1223"/>
        <end position="1242"/>
    </location>
</feature>
<feature type="region of interest" description="Disordered" evidence="7">
    <location>
        <begin position="958"/>
        <end position="978"/>
    </location>
</feature>
<feature type="coiled-coil region" evidence="6">
    <location>
        <begin position="870"/>
        <end position="946"/>
    </location>
</feature>
<feature type="coiled-coil region" evidence="6">
    <location>
        <begin position="1467"/>
        <end position="1508"/>
    </location>
</feature>
<feature type="compositionally biased region" description="Polar residues" evidence="7">
    <location>
        <begin position="77"/>
        <end position="96"/>
    </location>
</feature>
<proteinExistence type="predicted"/>
<evidence type="ECO:0000313" key="8">
    <source>
        <dbReference type="EMBL" id="PWN36910.1"/>
    </source>
</evidence>
<feature type="compositionally biased region" description="Low complexity" evidence="7">
    <location>
        <begin position="509"/>
        <end position="522"/>
    </location>
</feature>
<feature type="coiled-coil region" evidence="6">
    <location>
        <begin position="1104"/>
        <end position="1131"/>
    </location>
</feature>
<evidence type="ECO:0000256" key="1">
    <source>
        <dbReference type="ARBA" id="ARBA00004496"/>
    </source>
</evidence>
<dbReference type="FunFam" id="2.120.10.80:FF:000049">
    <property type="entry name" value="Cell polarity protein (Tea1)"/>
    <property type="match status" value="1"/>
</dbReference>
<dbReference type="Pfam" id="PF24681">
    <property type="entry name" value="Kelch_KLHDC2_KLHL20_DRC7"/>
    <property type="match status" value="1"/>
</dbReference>
<dbReference type="RefSeq" id="XP_025357212.1">
    <property type="nucleotide sequence ID" value="XM_025496256.1"/>
</dbReference>
<organism evidence="8 9">
    <name type="scientific">Meira miltonrushii</name>
    <dbReference type="NCBI Taxonomy" id="1280837"/>
    <lineage>
        <taxon>Eukaryota</taxon>
        <taxon>Fungi</taxon>
        <taxon>Dikarya</taxon>
        <taxon>Basidiomycota</taxon>
        <taxon>Ustilaginomycotina</taxon>
        <taxon>Exobasidiomycetes</taxon>
        <taxon>Exobasidiales</taxon>
        <taxon>Brachybasidiaceae</taxon>
        <taxon>Meira</taxon>
    </lineage>
</organism>
<feature type="region of interest" description="Disordered" evidence="7">
    <location>
        <begin position="613"/>
        <end position="700"/>
    </location>
</feature>
<feature type="region of interest" description="Disordered" evidence="7">
    <location>
        <begin position="991"/>
        <end position="1013"/>
    </location>
</feature>
<dbReference type="SMART" id="SM00612">
    <property type="entry name" value="Kelch"/>
    <property type="match status" value="2"/>
</dbReference>
<dbReference type="InterPro" id="IPR006652">
    <property type="entry name" value="Kelch_1"/>
</dbReference>
<evidence type="ECO:0000313" key="9">
    <source>
        <dbReference type="Proteomes" id="UP000245771"/>
    </source>
</evidence>
<dbReference type="GeneID" id="37018037"/>
<keyword evidence="4" id="KW-0677">Repeat</keyword>
<keyword evidence="2" id="KW-0880">Kelch repeat</keyword>
<feature type="compositionally biased region" description="Pro residues" evidence="7">
    <location>
        <begin position="571"/>
        <end position="580"/>
    </location>
</feature>
<feature type="region of interest" description="Disordered" evidence="7">
    <location>
        <begin position="560"/>
        <end position="593"/>
    </location>
</feature>
<feature type="region of interest" description="Disordered" evidence="7">
    <location>
        <begin position="1"/>
        <end position="136"/>
    </location>
</feature>
<feature type="compositionally biased region" description="Polar residues" evidence="7">
    <location>
        <begin position="616"/>
        <end position="641"/>
    </location>
</feature>
<dbReference type="EMBL" id="KZ819602">
    <property type="protein sequence ID" value="PWN36910.1"/>
    <property type="molecule type" value="Genomic_DNA"/>
</dbReference>
<dbReference type="Gene3D" id="1.20.5.170">
    <property type="match status" value="1"/>
</dbReference>
<dbReference type="STRING" id="1280837.A0A316VHB0"/>
<gene>
    <name evidence="8" type="ORF">FA14DRAFT_117851</name>
</gene>
<evidence type="ECO:0000256" key="4">
    <source>
        <dbReference type="ARBA" id="ARBA00022737"/>
    </source>
</evidence>
<feature type="compositionally biased region" description="Basic and acidic residues" evidence="7">
    <location>
        <begin position="996"/>
        <end position="1011"/>
    </location>
</feature>
<dbReference type="Proteomes" id="UP000245771">
    <property type="component" value="Unassembled WGS sequence"/>
</dbReference>
<feature type="compositionally biased region" description="Basic and acidic residues" evidence="7">
    <location>
        <begin position="958"/>
        <end position="974"/>
    </location>
</feature>
<dbReference type="InterPro" id="IPR015915">
    <property type="entry name" value="Kelch-typ_b-propeller"/>
</dbReference>
<reference evidence="8 9" key="1">
    <citation type="journal article" date="2018" name="Mol. Biol. Evol.">
        <title>Broad Genomic Sampling Reveals a Smut Pathogenic Ancestry of the Fungal Clade Ustilaginomycotina.</title>
        <authorList>
            <person name="Kijpornyongpan T."/>
            <person name="Mondo S.J."/>
            <person name="Barry K."/>
            <person name="Sandor L."/>
            <person name="Lee J."/>
            <person name="Lipzen A."/>
            <person name="Pangilinan J."/>
            <person name="LaButti K."/>
            <person name="Hainaut M."/>
            <person name="Henrissat B."/>
            <person name="Grigoriev I.V."/>
            <person name="Spatafora J.W."/>
            <person name="Aime M.C."/>
        </authorList>
    </citation>
    <scope>NUCLEOTIDE SEQUENCE [LARGE SCALE GENOMIC DNA]</scope>
    <source>
        <strain evidence="8 9">MCA 3882</strain>
    </source>
</reference>
<feature type="region of interest" description="Disordered" evidence="7">
    <location>
        <begin position="506"/>
        <end position="548"/>
    </location>
</feature>
<dbReference type="SUPFAM" id="SSF117281">
    <property type="entry name" value="Kelch motif"/>
    <property type="match status" value="1"/>
</dbReference>
<dbReference type="OrthoDB" id="45365at2759"/>
<name>A0A316VHB0_9BASI</name>
<dbReference type="InParanoid" id="A0A316VHB0"/>
<keyword evidence="5 6" id="KW-0175">Coiled coil</keyword>